<proteinExistence type="predicted"/>
<keyword evidence="1" id="KW-0732">Signal</keyword>
<reference evidence="2 3" key="1">
    <citation type="submission" date="2016-04" db="EMBL/GenBank/DDBJ databases">
        <title>The genome of Intoshia linei affirms orthonectids as highly simplified spiralians.</title>
        <authorList>
            <person name="Mikhailov K.V."/>
            <person name="Slusarev G.S."/>
            <person name="Nikitin M.A."/>
            <person name="Logacheva M.D."/>
            <person name="Penin A."/>
            <person name="Aleoshin V."/>
            <person name="Panchin Y.V."/>
        </authorList>
    </citation>
    <scope>NUCLEOTIDE SEQUENCE [LARGE SCALE GENOMIC DNA]</scope>
    <source>
        <strain evidence="2">Intl2013</strain>
        <tissue evidence="2">Whole animal</tissue>
    </source>
</reference>
<organism evidence="2 3">
    <name type="scientific">Intoshia linei</name>
    <dbReference type="NCBI Taxonomy" id="1819745"/>
    <lineage>
        <taxon>Eukaryota</taxon>
        <taxon>Metazoa</taxon>
        <taxon>Spiralia</taxon>
        <taxon>Lophotrochozoa</taxon>
        <taxon>Mesozoa</taxon>
        <taxon>Orthonectida</taxon>
        <taxon>Rhopaluridae</taxon>
        <taxon>Intoshia</taxon>
    </lineage>
</organism>
<keyword evidence="3" id="KW-1185">Reference proteome</keyword>
<comment type="caution">
    <text evidence="2">The sequence shown here is derived from an EMBL/GenBank/DDBJ whole genome shotgun (WGS) entry which is preliminary data.</text>
</comment>
<evidence type="ECO:0000313" key="3">
    <source>
        <dbReference type="Proteomes" id="UP000078046"/>
    </source>
</evidence>
<sequence>MVKKLLSMVMKLLSMVYSNYNGESSRVWHPAIINWIDWCANMGQEIQLVPRTDHPPCDDERRTIVIYRQDDRTNYE</sequence>
<gene>
    <name evidence="2" type="ORF">A3Q56_03728</name>
</gene>
<accession>A0A177B334</accession>
<feature type="signal peptide" evidence="1">
    <location>
        <begin position="1"/>
        <end position="18"/>
    </location>
</feature>
<name>A0A177B334_9BILA</name>
<dbReference type="Proteomes" id="UP000078046">
    <property type="component" value="Unassembled WGS sequence"/>
</dbReference>
<evidence type="ECO:0000256" key="1">
    <source>
        <dbReference type="SAM" id="SignalP"/>
    </source>
</evidence>
<dbReference type="EMBL" id="LWCA01000425">
    <property type="protein sequence ID" value="OAF68560.1"/>
    <property type="molecule type" value="Genomic_DNA"/>
</dbReference>
<evidence type="ECO:0000313" key="2">
    <source>
        <dbReference type="EMBL" id="OAF68560.1"/>
    </source>
</evidence>
<dbReference type="AlphaFoldDB" id="A0A177B334"/>
<feature type="chain" id="PRO_5008056863" evidence="1">
    <location>
        <begin position="19"/>
        <end position="76"/>
    </location>
</feature>
<protein>
    <submittedName>
        <fullName evidence="2">Uncharacterized protein</fullName>
    </submittedName>
</protein>